<dbReference type="AlphaFoldDB" id="A0A430ASP3"/>
<feature type="transmembrane region" description="Helical" evidence="1">
    <location>
        <begin position="335"/>
        <end position="356"/>
    </location>
</feature>
<proteinExistence type="predicted"/>
<accession>A0A430ASP3</accession>
<keyword evidence="1" id="KW-1133">Transmembrane helix</keyword>
<protein>
    <recommendedName>
        <fullName evidence="4">Membrane protein 6-pyruvoyl-tetrahydropterin synthase-related domain-containing protein</fullName>
    </recommendedName>
</protein>
<comment type="caution">
    <text evidence="2">The sequence shown here is derived from an EMBL/GenBank/DDBJ whole genome shotgun (WGS) entry which is preliminary data.</text>
</comment>
<feature type="transmembrane region" description="Helical" evidence="1">
    <location>
        <begin position="7"/>
        <end position="28"/>
    </location>
</feature>
<feature type="transmembrane region" description="Helical" evidence="1">
    <location>
        <begin position="189"/>
        <end position="210"/>
    </location>
</feature>
<gene>
    <name evidence="2" type="ORF">CBF29_08830</name>
</gene>
<evidence type="ECO:0000256" key="1">
    <source>
        <dbReference type="SAM" id="Phobius"/>
    </source>
</evidence>
<feature type="transmembrane region" description="Helical" evidence="1">
    <location>
        <begin position="368"/>
        <end position="391"/>
    </location>
</feature>
<feature type="transmembrane region" description="Helical" evidence="1">
    <location>
        <begin position="301"/>
        <end position="323"/>
    </location>
</feature>
<dbReference type="RefSeq" id="WP_126809378.1">
    <property type="nucleotide sequence ID" value="NZ_NGKA01000012.1"/>
</dbReference>
<name>A0A430ASP3_9ENTE</name>
<feature type="transmembrane region" description="Helical" evidence="1">
    <location>
        <begin position="104"/>
        <end position="121"/>
    </location>
</feature>
<sequence length="562" mass="65635">MRVFRKNGVYSFTAIIMLAILLILPQLVSRQMIVGSDALFHFNRVYDAGMQLKEHNFQYFISMYGFQQSARIILPFYGPIMTYLHGVIFLLSPTWFHYQLVSNFILYVLAGVSMACLLKKLEVPSKWGTVLSLLFMTTFSIQYWILRQGFSAWGAALMPFCLLPLVDLIKKQRIRSLPLAIFTGLMFQTHIFSSVLLVLIYLLFFSYLFFYSSEKIRLLKELSLSIFLFFLLTLNVWSSLFELYSGQKILPPFVNYSMHLSTITWQSVYMLLMPFPLFILLLVQFYVFWQKKESWPMMSKLILFVESIFLILSSNLIPWHFLITNEIKIAQIIQFPFRFFIPATILLLVNFGLLLKEGMVSIEKAEKALKWFFPFSLIQTVILLLFTLSFWQTENDYLQSGMHVTIHETNTAVVKSSFFDKNKQKALQLVEKATPDYLPVYYDEGQNNYKLYKKGIIDENKKFVKEVKGDSLIVKWQGDKNLNVTIPIIKYRETKLELNGKKLSEKEIELSSLGVIKVKQQEGDNQLRVSYEETALFKMSLWLTAFTWLGCVFKILFVKAVK</sequence>
<dbReference type="EMBL" id="NGKA01000012">
    <property type="protein sequence ID" value="RSU11056.1"/>
    <property type="molecule type" value="Genomic_DNA"/>
</dbReference>
<reference evidence="2 3" key="1">
    <citation type="submission" date="2017-05" db="EMBL/GenBank/DDBJ databases">
        <title>Vagococcus spp. assemblies.</title>
        <authorList>
            <person name="Gulvik C.A."/>
        </authorList>
    </citation>
    <scope>NUCLEOTIDE SEQUENCE [LARGE SCALE GENOMIC DNA]</scope>
    <source>
        <strain evidence="2 3">CCUG 51432</strain>
    </source>
</reference>
<feature type="transmembrane region" description="Helical" evidence="1">
    <location>
        <begin position="152"/>
        <end position="169"/>
    </location>
</feature>
<feature type="transmembrane region" description="Helical" evidence="1">
    <location>
        <begin position="127"/>
        <end position="145"/>
    </location>
</feature>
<feature type="transmembrane region" description="Helical" evidence="1">
    <location>
        <begin position="222"/>
        <end position="244"/>
    </location>
</feature>
<evidence type="ECO:0000313" key="3">
    <source>
        <dbReference type="Proteomes" id="UP000287605"/>
    </source>
</evidence>
<feature type="transmembrane region" description="Helical" evidence="1">
    <location>
        <begin position="264"/>
        <end position="289"/>
    </location>
</feature>
<keyword evidence="3" id="KW-1185">Reference proteome</keyword>
<feature type="transmembrane region" description="Helical" evidence="1">
    <location>
        <begin position="539"/>
        <end position="557"/>
    </location>
</feature>
<dbReference type="Proteomes" id="UP000287605">
    <property type="component" value="Unassembled WGS sequence"/>
</dbReference>
<feature type="transmembrane region" description="Helical" evidence="1">
    <location>
        <begin position="72"/>
        <end position="92"/>
    </location>
</feature>
<organism evidence="2 3">
    <name type="scientific">Vagococcus elongatus</name>
    <dbReference type="NCBI Taxonomy" id="180344"/>
    <lineage>
        <taxon>Bacteria</taxon>
        <taxon>Bacillati</taxon>
        <taxon>Bacillota</taxon>
        <taxon>Bacilli</taxon>
        <taxon>Lactobacillales</taxon>
        <taxon>Enterococcaceae</taxon>
        <taxon>Vagococcus</taxon>
    </lineage>
</organism>
<evidence type="ECO:0000313" key="2">
    <source>
        <dbReference type="EMBL" id="RSU11056.1"/>
    </source>
</evidence>
<evidence type="ECO:0008006" key="4">
    <source>
        <dbReference type="Google" id="ProtNLM"/>
    </source>
</evidence>
<keyword evidence="1" id="KW-0812">Transmembrane</keyword>
<keyword evidence="1" id="KW-0472">Membrane</keyword>
<dbReference type="OrthoDB" id="2328595at2"/>